<dbReference type="InterPro" id="IPR012826">
    <property type="entry name" value="FliN"/>
</dbReference>
<dbReference type="InterPro" id="IPR001172">
    <property type="entry name" value="FliN_T3SS_HrcQb"/>
</dbReference>
<keyword evidence="3" id="KW-1003">Cell membrane</keyword>
<organism evidence="8 9">
    <name type="scientific">Diaminobutyricimonas aerilata</name>
    <dbReference type="NCBI Taxonomy" id="1162967"/>
    <lineage>
        <taxon>Bacteria</taxon>
        <taxon>Bacillati</taxon>
        <taxon>Actinomycetota</taxon>
        <taxon>Actinomycetes</taxon>
        <taxon>Micrococcales</taxon>
        <taxon>Microbacteriaceae</taxon>
        <taxon>Diaminobutyricimonas</taxon>
    </lineage>
</organism>
<dbReference type="Gene3D" id="2.30.330.10">
    <property type="entry name" value="SpoA-like"/>
    <property type="match status" value="1"/>
</dbReference>
<dbReference type="PANTHER" id="PTHR43484">
    <property type="match status" value="1"/>
</dbReference>
<dbReference type="GO" id="GO:0071973">
    <property type="term" value="P:bacterial-type flagellum-dependent cell motility"/>
    <property type="evidence" value="ECO:0007669"/>
    <property type="project" value="InterPro"/>
</dbReference>
<keyword evidence="6" id="KW-0472">Membrane</keyword>
<evidence type="ECO:0000256" key="6">
    <source>
        <dbReference type="ARBA" id="ARBA00023136"/>
    </source>
</evidence>
<dbReference type="SUPFAM" id="SSF101801">
    <property type="entry name" value="Surface presentation of antigens (SPOA)"/>
    <property type="match status" value="1"/>
</dbReference>
<dbReference type="AlphaFoldDB" id="A0A2M9CMZ4"/>
<gene>
    <name evidence="8" type="ORF">CLV46_2863</name>
</gene>
<dbReference type="InterPro" id="IPR036429">
    <property type="entry name" value="SpoA-like_sf"/>
</dbReference>
<comment type="similarity">
    <text evidence="2">Belongs to the FliN/MopA/SpaO family.</text>
</comment>
<dbReference type="GO" id="GO:0003774">
    <property type="term" value="F:cytoskeletal motor activity"/>
    <property type="evidence" value="ECO:0007669"/>
    <property type="project" value="InterPro"/>
</dbReference>
<protein>
    <submittedName>
        <fullName evidence="8">Flagellar motor switch protein FliN/FliY</fullName>
    </submittedName>
</protein>
<dbReference type="Pfam" id="PF01052">
    <property type="entry name" value="FliMN_C"/>
    <property type="match status" value="1"/>
</dbReference>
<dbReference type="GO" id="GO:0006935">
    <property type="term" value="P:chemotaxis"/>
    <property type="evidence" value="ECO:0007669"/>
    <property type="project" value="UniProtKB-KW"/>
</dbReference>
<evidence type="ECO:0000256" key="2">
    <source>
        <dbReference type="ARBA" id="ARBA00009226"/>
    </source>
</evidence>
<keyword evidence="4" id="KW-0145">Chemotaxis</keyword>
<sequence>MTATLLEQSEAHAVAARLTDHLPLPGLTAHPAAVAPERLAGARAVAATFVGSRSAELVLAFTGDELVSIGEGAPLASPLDVLRPALERASDLLGDGVLGELREATAVDVLGEGATVFELTGEGRTVGWFAVRLRDRAAAAATDVSSRLGRISSVEMALTVEIGRTRMSVRDLLSLEPGSVVELDRSVGTPADVLVNGRLIARGEVVVVDQDYAVRITSILDTADGVR</sequence>
<dbReference type="OrthoDB" id="9773459at2"/>
<name>A0A2M9CMZ4_9MICO</name>
<keyword evidence="9" id="KW-1185">Reference proteome</keyword>
<comment type="caution">
    <text evidence="8">The sequence shown here is derived from an EMBL/GenBank/DDBJ whole genome shotgun (WGS) entry which is preliminary data.</text>
</comment>
<evidence type="ECO:0000256" key="4">
    <source>
        <dbReference type="ARBA" id="ARBA00022500"/>
    </source>
</evidence>
<keyword evidence="8" id="KW-0969">Cilium</keyword>
<feature type="domain" description="Flagellar motor switch protein FliN-like C-terminal" evidence="7">
    <location>
        <begin position="150"/>
        <end position="220"/>
    </location>
</feature>
<evidence type="ECO:0000256" key="1">
    <source>
        <dbReference type="ARBA" id="ARBA00004413"/>
    </source>
</evidence>
<dbReference type="NCBIfam" id="TIGR02480">
    <property type="entry name" value="fliN"/>
    <property type="match status" value="1"/>
</dbReference>
<dbReference type="PRINTS" id="PR00956">
    <property type="entry name" value="FLGMOTORFLIN"/>
</dbReference>
<dbReference type="InterPro" id="IPR051469">
    <property type="entry name" value="FliN/MopA/SpaO"/>
</dbReference>
<reference evidence="8 9" key="1">
    <citation type="submission" date="2017-11" db="EMBL/GenBank/DDBJ databases">
        <title>Genomic Encyclopedia of Archaeal and Bacterial Type Strains, Phase II (KMG-II): From Individual Species to Whole Genera.</title>
        <authorList>
            <person name="Goeker M."/>
        </authorList>
    </citation>
    <scope>NUCLEOTIDE SEQUENCE [LARGE SCALE GENOMIC DNA]</scope>
    <source>
        <strain evidence="8 9">DSM 27393</strain>
    </source>
</reference>
<dbReference type="InterPro" id="IPR001543">
    <property type="entry name" value="FliN-like_C"/>
</dbReference>
<accession>A0A2M9CMZ4</accession>
<keyword evidence="8" id="KW-0282">Flagellum</keyword>
<dbReference type="PANTHER" id="PTHR43484:SF1">
    <property type="entry name" value="FLAGELLAR MOTOR SWITCH PROTEIN FLIN"/>
    <property type="match status" value="1"/>
</dbReference>
<evidence type="ECO:0000256" key="5">
    <source>
        <dbReference type="ARBA" id="ARBA00022779"/>
    </source>
</evidence>
<evidence type="ECO:0000259" key="7">
    <source>
        <dbReference type="Pfam" id="PF01052"/>
    </source>
</evidence>
<evidence type="ECO:0000313" key="9">
    <source>
        <dbReference type="Proteomes" id="UP000228758"/>
    </source>
</evidence>
<dbReference type="Proteomes" id="UP000228758">
    <property type="component" value="Unassembled WGS sequence"/>
</dbReference>
<keyword evidence="5" id="KW-0283">Flagellar rotation</keyword>
<proteinExistence type="inferred from homology"/>
<dbReference type="EMBL" id="PGFF01000001">
    <property type="protein sequence ID" value="PJJ73277.1"/>
    <property type="molecule type" value="Genomic_DNA"/>
</dbReference>
<comment type="subcellular location">
    <subcellularLocation>
        <location evidence="1">Cell membrane</location>
        <topology evidence="1">Peripheral membrane protein</topology>
        <orientation evidence="1">Cytoplasmic side</orientation>
    </subcellularLocation>
</comment>
<evidence type="ECO:0000313" key="8">
    <source>
        <dbReference type="EMBL" id="PJJ73277.1"/>
    </source>
</evidence>
<dbReference type="GO" id="GO:0005886">
    <property type="term" value="C:plasma membrane"/>
    <property type="evidence" value="ECO:0007669"/>
    <property type="project" value="UniProtKB-SubCell"/>
</dbReference>
<keyword evidence="8" id="KW-0966">Cell projection</keyword>
<evidence type="ECO:0000256" key="3">
    <source>
        <dbReference type="ARBA" id="ARBA00022475"/>
    </source>
</evidence>
<dbReference type="GO" id="GO:0009425">
    <property type="term" value="C:bacterial-type flagellum basal body"/>
    <property type="evidence" value="ECO:0007669"/>
    <property type="project" value="InterPro"/>
</dbReference>
<dbReference type="RefSeq" id="WP_100365384.1">
    <property type="nucleotide sequence ID" value="NZ_PGFF01000001.1"/>
</dbReference>